<dbReference type="PANTHER" id="PTHR10937:SF0">
    <property type="entry name" value="GLUTAMINE--FRUCTOSE-6-PHOSPHATE TRANSAMINASE (ISOMERIZING)"/>
    <property type="match status" value="1"/>
</dbReference>
<reference evidence="2" key="1">
    <citation type="submission" date="2023-03" db="EMBL/GenBank/DDBJ databases">
        <title>Massive genome expansion in bonnet fungi (Mycena s.s.) driven by repeated elements and novel gene families across ecological guilds.</title>
        <authorList>
            <consortium name="Lawrence Berkeley National Laboratory"/>
            <person name="Harder C.B."/>
            <person name="Miyauchi S."/>
            <person name="Viragh M."/>
            <person name="Kuo A."/>
            <person name="Thoen E."/>
            <person name="Andreopoulos B."/>
            <person name="Lu D."/>
            <person name="Skrede I."/>
            <person name="Drula E."/>
            <person name="Henrissat B."/>
            <person name="Morin E."/>
            <person name="Kohler A."/>
            <person name="Barry K."/>
            <person name="LaButti K."/>
            <person name="Morin E."/>
            <person name="Salamov A."/>
            <person name="Lipzen A."/>
            <person name="Mereny Z."/>
            <person name="Hegedus B."/>
            <person name="Baldrian P."/>
            <person name="Stursova M."/>
            <person name="Weitz H."/>
            <person name="Taylor A."/>
            <person name="Grigoriev I.V."/>
            <person name="Nagy L.G."/>
            <person name="Martin F."/>
            <person name="Kauserud H."/>
        </authorList>
    </citation>
    <scope>NUCLEOTIDE SEQUENCE</scope>
    <source>
        <strain evidence="2">9144</strain>
    </source>
</reference>
<dbReference type="Proteomes" id="UP001219525">
    <property type="component" value="Unassembled WGS sequence"/>
</dbReference>
<name>A0AAD6VH60_9AGAR</name>
<dbReference type="PANTHER" id="PTHR10937">
    <property type="entry name" value="GLUCOSAMINE--FRUCTOSE-6-PHOSPHATE AMINOTRANSFERASE, ISOMERIZING"/>
    <property type="match status" value="1"/>
</dbReference>
<evidence type="ECO:0000256" key="1">
    <source>
        <dbReference type="SAM" id="MobiDB-lite"/>
    </source>
</evidence>
<dbReference type="GO" id="GO:0006002">
    <property type="term" value="P:fructose 6-phosphate metabolic process"/>
    <property type="evidence" value="ECO:0007669"/>
    <property type="project" value="TreeGrafter"/>
</dbReference>
<dbReference type="GO" id="GO:0006487">
    <property type="term" value="P:protein N-linked glycosylation"/>
    <property type="evidence" value="ECO:0007669"/>
    <property type="project" value="TreeGrafter"/>
</dbReference>
<feature type="region of interest" description="Disordered" evidence="1">
    <location>
        <begin position="234"/>
        <end position="257"/>
    </location>
</feature>
<dbReference type="SUPFAM" id="SSF53697">
    <property type="entry name" value="SIS domain"/>
    <property type="match status" value="1"/>
</dbReference>
<keyword evidence="3" id="KW-1185">Reference proteome</keyword>
<dbReference type="GO" id="GO:0097367">
    <property type="term" value="F:carbohydrate derivative binding"/>
    <property type="evidence" value="ECO:0007669"/>
    <property type="project" value="InterPro"/>
</dbReference>
<accession>A0AAD6VH60</accession>
<evidence type="ECO:0000313" key="2">
    <source>
        <dbReference type="EMBL" id="KAJ7212944.1"/>
    </source>
</evidence>
<evidence type="ECO:0000313" key="3">
    <source>
        <dbReference type="Proteomes" id="UP001219525"/>
    </source>
</evidence>
<dbReference type="EMBL" id="JARJCW010000022">
    <property type="protein sequence ID" value="KAJ7212944.1"/>
    <property type="molecule type" value="Genomic_DNA"/>
</dbReference>
<dbReference type="GO" id="GO:0006047">
    <property type="term" value="P:UDP-N-acetylglucosamine metabolic process"/>
    <property type="evidence" value="ECO:0007669"/>
    <property type="project" value="TreeGrafter"/>
</dbReference>
<dbReference type="GO" id="GO:0004360">
    <property type="term" value="F:glutamine-fructose-6-phosphate transaminase (isomerizing) activity"/>
    <property type="evidence" value="ECO:0007669"/>
    <property type="project" value="TreeGrafter"/>
</dbReference>
<dbReference type="InterPro" id="IPR046348">
    <property type="entry name" value="SIS_dom_sf"/>
</dbReference>
<dbReference type="CDD" id="cd05008">
    <property type="entry name" value="SIS_GlmS_GlmD_1"/>
    <property type="match status" value="1"/>
</dbReference>
<evidence type="ECO:0008006" key="4">
    <source>
        <dbReference type="Google" id="ProtNLM"/>
    </source>
</evidence>
<dbReference type="Gene3D" id="3.40.50.10490">
    <property type="entry name" value="Glucose-6-phosphate isomerase like protein, domain 1"/>
    <property type="match status" value="2"/>
</dbReference>
<dbReference type="InterPro" id="IPR035466">
    <property type="entry name" value="GlmS/AgaS_SIS"/>
</dbReference>
<sequence>MSDDGLPQPIDIASGAAAVEDIDQTPSQIVSTRSIETLKLEIAAIMKGKFHTFTLGGLCAYLSIMRRRIVFIACGTSYHSVELASDVLDRKTPIFGDDVCVQCGETADTILTLRYCLERGALCVGVVNTVESTLSRETHCGQCWPEVGVASTDLNELSEDRMFSERRIQIIDALHAMPAQIKKSKKISYMHSEGILRGELKHGPLSALINENMPVIMTQDSLYCTPRLRRSPRARRKLCDEGDEAIPAGNDPRAQNH</sequence>
<proteinExistence type="predicted"/>
<dbReference type="AlphaFoldDB" id="A0AAD6VH60"/>
<organism evidence="2 3">
    <name type="scientific">Mycena pura</name>
    <dbReference type="NCBI Taxonomy" id="153505"/>
    <lineage>
        <taxon>Eukaryota</taxon>
        <taxon>Fungi</taxon>
        <taxon>Dikarya</taxon>
        <taxon>Basidiomycota</taxon>
        <taxon>Agaricomycotina</taxon>
        <taxon>Agaricomycetes</taxon>
        <taxon>Agaricomycetidae</taxon>
        <taxon>Agaricales</taxon>
        <taxon>Marasmiineae</taxon>
        <taxon>Mycenaceae</taxon>
        <taxon>Mycena</taxon>
    </lineage>
</organism>
<protein>
    <recommendedName>
        <fullName evidence="4">SIS domain-containing protein</fullName>
    </recommendedName>
</protein>
<gene>
    <name evidence="2" type="ORF">GGX14DRAFT_563990</name>
</gene>
<comment type="caution">
    <text evidence="2">The sequence shown here is derived from an EMBL/GenBank/DDBJ whole genome shotgun (WGS) entry which is preliminary data.</text>
</comment>